<protein>
    <recommendedName>
        <fullName evidence="1">Xylose isomerase-like TIM barrel domain-containing protein</fullName>
    </recommendedName>
</protein>
<accession>A0AAE4MEE5</accession>
<evidence type="ECO:0000259" key="1">
    <source>
        <dbReference type="Pfam" id="PF01261"/>
    </source>
</evidence>
<comment type="caution">
    <text evidence="2">The sequence shown here is derived from an EMBL/GenBank/DDBJ whole genome shotgun (WGS) entry which is preliminary data.</text>
</comment>
<evidence type="ECO:0000313" key="2">
    <source>
        <dbReference type="EMBL" id="MDV0442779.1"/>
    </source>
</evidence>
<dbReference type="Gene3D" id="3.20.20.150">
    <property type="entry name" value="Divalent-metal-dependent TIM barrel enzymes"/>
    <property type="match status" value="1"/>
</dbReference>
<proteinExistence type="predicted"/>
<dbReference type="InterPro" id="IPR013022">
    <property type="entry name" value="Xyl_isomerase-like_TIM-brl"/>
</dbReference>
<keyword evidence="3" id="KW-1185">Reference proteome</keyword>
<dbReference type="EMBL" id="JAWDKB010000001">
    <property type="protein sequence ID" value="MDV0442779.1"/>
    <property type="molecule type" value="Genomic_DNA"/>
</dbReference>
<dbReference type="Proteomes" id="UP001283212">
    <property type="component" value="Unassembled WGS sequence"/>
</dbReference>
<dbReference type="SUPFAM" id="SSF51658">
    <property type="entry name" value="Xylose isomerase-like"/>
    <property type="match status" value="1"/>
</dbReference>
<dbReference type="RefSeq" id="WP_338095324.1">
    <property type="nucleotide sequence ID" value="NZ_JAWDKB010000001.1"/>
</dbReference>
<evidence type="ECO:0000313" key="3">
    <source>
        <dbReference type="Proteomes" id="UP001283212"/>
    </source>
</evidence>
<gene>
    <name evidence="2" type="ORF">McpCs1_01240</name>
</gene>
<organism evidence="2 3">
    <name type="scientific">Methanorbis rubei</name>
    <dbReference type="NCBI Taxonomy" id="3028300"/>
    <lineage>
        <taxon>Archaea</taxon>
        <taxon>Methanobacteriati</taxon>
        <taxon>Methanobacteriota</taxon>
        <taxon>Stenosarchaea group</taxon>
        <taxon>Methanomicrobia</taxon>
        <taxon>Methanomicrobiales</taxon>
        <taxon>Methanocorpusculaceae</taxon>
        <taxon>Methanorbis</taxon>
    </lineage>
</organism>
<dbReference type="Pfam" id="PF01261">
    <property type="entry name" value="AP_endonuc_2"/>
    <property type="match status" value="1"/>
</dbReference>
<dbReference type="InterPro" id="IPR036237">
    <property type="entry name" value="Xyl_isomerase-like_sf"/>
</dbReference>
<dbReference type="AlphaFoldDB" id="A0AAE4MEE5"/>
<feature type="domain" description="Xylose isomerase-like TIM barrel" evidence="1">
    <location>
        <begin position="23"/>
        <end position="264"/>
    </location>
</feature>
<dbReference type="PANTHER" id="PTHR12110:SF21">
    <property type="entry name" value="XYLOSE ISOMERASE-LIKE TIM BARREL DOMAIN-CONTAINING PROTEIN"/>
    <property type="match status" value="1"/>
</dbReference>
<dbReference type="PANTHER" id="PTHR12110">
    <property type="entry name" value="HYDROXYPYRUVATE ISOMERASE"/>
    <property type="match status" value="1"/>
</dbReference>
<sequence>MIRLGASSMFFHEYQPAEIFSGLEKAGLDYVEFWMETPEFWMRGADPVELSNLKQQFSFPKLLAMHAPIFDLNPCSFNPGVAALSIEYTCRSIAMMNSLGGGVVTIHPGKRTAKRPIGPLDRARLTAYLDAVGNAAFGSSVTVAIENMPPAVNAQMVTPAAVRKILDEYSWLSFTWDYAHATAAAPADPFAFLFECGDRMVNIHASSGKASSMHTTLAGTEEGVSLITELKKFGYSGLVTFELEDMNFGRGLGYEDKIAILTKEMEWFSDLRLL</sequence>
<reference evidence="2 3" key="1">
    <citation type="submission" date="2023-06" db="EMBL/GenBank/DDBJ databases">
        <title>Genome sequence of Methancorpusculaceae sp. Cs1.</title>
        <authorList>
            <person name="Protasov E."/>
            <person name="Platt K."/>
            <person name="Poehlein A."/>
            <person name="Daniel R."/>
            <person name="Brune A."/>
        </authorList>
    </citation>
    <scope>NUCLEOTIDE SEQUENCE [LARGE SCALE GENOMIC DNA]</scope>
    <source>
        <strain evidence="2 3">Cs1</strain>
    </source>
</reference>
<dbReference type="InterPro" id="IPR050312">
    <property type="entry name" value="IolE/XylAMocC-like"/>
</dbReference>
<name>A0AAE4MEE5_9EURY</name>